<gene>
    <name evidence="1" type="ordered locus">SPO2304</name>
</gene>
<dbReference type="HOGENOM" id="CLU_2094927_0_0_5"/>
<organism evidence="1 2">
    <name type="scientific">Ruegeria pomeroyi (strain ATCC 700808 / DSM 15171 / DSS-3)</name>
    <name type="common">Silicibacter pomeroyi</name>
    <dbReference type="NCBI Taxonomy" id="246200"/>
    <lineage>
        <taxon>Bacteria</taxon>
        <taxon>Pseudomonadati</taxon>
        <taxon>Pseudomonadota</taxon>
        <taxon>Alphaproteobacteria</taxon>
        <taxon>Rhodobacterales</taxon>
        <taxon>Roseobacteraceae</taxon>
        <taxon>Ruegeria</taxon>
    </lineage>
</organism>
<dbReference type="AlphaFoldDB" id="Q5LR28"/>
<protein>
    <submittedName>
        <fullName evidence="1">Uncharacterized protein</fullName>
    </submittedName>
</protein>
<dbReference type="EMBL" id="CP000031">
    <property type="protein sequence ID" value="AAV95566.1"/>
    <property type="molecule type" value="Genomic_DNA"/>
</dbReference>
<evidence type="ECO:0000313" key="1">
    <source>
        <dbReference type="EMBL" id="AAV95566.1"/>
    </source>
</evidence>
<dbReference type="Proteomes" id="UP000001023">
    <property type="component" value="Chromosome"/>
</dbReference>
<reference evidence="1 2" key="2">
    <citation type="journal article" date="2014" name="Stand. Genomic Sci.">
        <title>An updated genome annotation for the model marine bacterium Ruegeria pomeroyi DSS-3.</title>
        <authorList>
            <person name="Rivers A.R."/>
            <person name="Smith C.B."/>
            <person name="Moran M.A."/>
        </authorList>
    </citation>
    <scope>GENOME REANNOTATION</scope>
    <source>
        <strain evidence="2">ATCC 700808 / DSM 15171 / DSS-3</strain>
    </source>
</reference>
<name>Q5LR28_RUEPO</name>
<evidence type="ECO:0000313" key="2">
    <source>
        <dbReference type="Proteomes" id="UP000001023"/>
    </source>
</evidence>
<keyword evidence="2" id="KW-1185">Reference proteome</keyword>
<dbReference type="STRING" id="246200.SPO2304"/>
<proteinExistence type="predicted"/>
<dbReference type="KEGG" id="sil:SPO2304"/>
<accession>Q5LR28</accession>
<dbReference type="eggNOG" id="ENOG50330IS">
    <property type="taxonomic scope" value="Bacteria"/>
</dbReference>
<reference evidence="1 2" key="1">
    <citation type="journal article" date="2004" name="Nature">
        <title>Genome sequence of Silicibacter pomeroyi reveals adaptations to the marine environment.</title>
        <authorList>
            <person name="Moran M.A."/>
            <person name="Buchan A."/>
            <person name="Gonzalez J.M."/>
            <person name="Heidelberg J.F."/>
            <person name="Whitman W.B."/>
            <person name="Kiene R.P."/>
            <person name="Henriksen J.R."/>
            <person name="King G.M."/>
            <person name="Belas R."/>
            <person name="Fuqua C."/>
            <person name="Brinkac L."/>
            <person name="Lewis M."/>
            <person name="Johri S."/>
            <person name="Weaver B."/>
            <person name="Pai G."/>
            <person name="Eisen J.A."/>
            <person name="Rahe E."/>
            <person name="Sheldon W.M."/>
            <person name="Ye W."/>
            <person name="Miller T.R."/>
            <person name="Carlton J."/>
            <person name="Rasko D.A."/>
            <person name="Paulsen I.T."/>
            <person name="Ren Q."/>
            <person name="Daugherty S.C."/>
            <person name="Deboy R.T."/>
            <person name="Dodson R.J."/>
            <person name="Durkin A.S."/>
            <person name="Madupu R."/>
            <person name="Nelson W.C."/>
            <person name="Sullivan S.A."/>
            <person name="Rosovitz M.J."/>
            <person name="Haft D.H."/>
            <person name="Selengut J."/>
            <person name="Ward N."/>
        </authorList>
    </citation>
    <scope>NUCLEOTIDE SEQUENCE [LARGE SCALE GENOMIC DNA]</scope>
    <source>
        <strain evidence="2">ATCC 700808 / DSM 15171 / DSS-3</strain>
    </source>
</reference>
<dbReference type="PaxDb" id="246200-SPO2304"/>
<sequence length="132" mass="13967">MAGPVGAGHRPSRIAGQGRSGNMRRFALILAAVPTWAVADGFMPLAGDEIRAALVGRVLVYEGGARQSFDASGGTVYVTDRPSLGQWSLRGDLYCSLWPPSDLWACYTVASDGDRVRFVGQGGDITDGTYAE</sequence>